<keyword evidence="3" id="KW-1003">Cell membrane</keyword>
<dbReference type="InterPro" id="IPR003838">
    <property type="entry name" value="ABC3_permease_C"/>
</dbReference>
<dbReference type="InterPro" id="IPR027417">
    <property type="entry name" value="P-loop_NTPase"/>
</dbReference>
<dbReference type="GO" id="GO:0005524">
    <property type="term" value="F:ATP binding"/>
    <property type="evidence" value="ECO:0007669"/>
    <property type="project" value="UniProtKB-KW"/>
</dbReference>
<evidence type="ECO:0000256" key="3">
    <source>
        <dbReference type="ARBA" id="ARBA00022475"/>
    </source>
</evidence>
<dbReference type="PROSITE" id="PS00211">
    <property type="entry name" value="ABC_TRANSPORTER_1"/>
    <property type="match status" value="1"/>
</dbReference>
<comment type="caution">
    <text evidence="12">The sequence shown here is derived from an EMBL/GenBank/DDBJ whole genome shotgun (WGS) entry which is preliminary data.</text>
</comment>
<dbReference type="Pfam" id="PF02687">
    <property type="entry name" value="FtsX"/>
    <property type="match status" value="1"/>
</dbReference>
<reference evidence="12" key="1">
    <citation type="submission" date="2022-11" db="EMBL/GenBank/DDBJ databases">
        <title>WGS of Natronobacillus azotifigens 24KS-1, an anaerobic diazotrophic haloalkaliphile from soda-rich habitats.</title>
        <authorList>
            <person name="Sorokin D.Y."/>
            <person name="Merkel A.Y."/>
        </authorList>
    </citation>
    <scope>NUCLEOTIDE SEQUENCE</scope>
    <source>
        <strain evidence="12">24KS-1</strain>
    </source>
</reference>
<dbReference type="Pfam" id="PF00005">
    <property type="entry name" value="ABC_tran"/>
    <property type="match status" value="1"/>
</dbReference>
<name>A0A9J6RFU8_9BACI</name>
<dbReference type="Gene3D" id="3.40.50.300">
    <property type="entry name" value="P-loop containing nucleotide triphosphate hydrolases"/>
    <property type="match status" value="1"/>
</dbReference>
<organism evidence="12 13">
    <name type="scientific">Natronobacillus azotifigens</name>
    <dbReference type="NCBI Taxonomy" id="472978"/>
    <lineage>
        <taxon>Bacteria</taxon>
        <taxon>Bacillati</taxon>
        <taxon>Bacillota</taxon>
        <taxon>Bacilli</taxon>
        <taxon>Bacillales</taxon>
        <taxon>Bacillaceae</taxon>
        <taxon>Natronobacillus</taxon>
    </lineage>
</organism>
<gene>
    <name evidence="12" type="ORF">OWO01_13450</name>
</gene>
<comment type="similarity">
    <text evidence="9">Belongs to the ABC transporter superfamily. Macrolide exporter (TC 3.A.1.122) family.</text>
</comment>
<evidence type="ECO:0000256" key="4">
    <source>
        <dbReference type="ARBA" id="ARBA00022692"/>
    </source>
</evidence>
<evidence type="ECO:0000256" key="6">
    <source>
        <dbReference type="ARBA" id="ARBA00022840"/>
    </source>
</evidence>
<dbReference type="CDD" id="cd03255">
    <property type="entry name" value="ABC_MJ0796_LolCDE_FtsE"/>
    <property type="match status" value="1"/>
</dbReference>
<evidence type="ECO:0000256" key="1">
    <source>
        <dbReference type="ARBA" id="ARBA00004429"/>
    </source>
</evidence>
<proteinExistence type="inferred from homology"/>
<dbReference type="InterPro" id="IPR003439">
    <property type="entry name" value="ABC_transporter-like_ATP-bd"/>
</dbReference>
<dbReference type="InterPro" id="IPR017911">
    <property type="entry name" value="MacB-like_ATP-bd"/>
</dbReference>
<dbReference type="GO" id="GO:0005886">
    <property type="term" value="C:plasma membrane"/>
    <property type="evidence" value="ECO:0007669"/>
    <property type="project" value="UniProtKB-SubCell"/>
</dbReference>
<keyword evidence="7 10" id="KW-1133">Transmembrane helix</keyword>
<feature type="transmembrane region" description="Helical" evidence="10">
    <location>
        <begin position="709"/>
        <end position="735"/>
    </location>
</feature>
<dbReference type="EMBL" id="JAPRAT010000030">
    <property type="protein sequence ID" value="MCZ0704211.1"/>
    <property type="molecule type" value="Genomic_DNA"/>
</dbReference>
<dbReference type="AlphaFoldDB" id="A0A9J6RFU8"/>
<keyword evidence="2" id="KW-0813">Transport</keyword>
<evidence type="ECO:0000256" key="7">
    <source>
        <dbReference type="ARBA" id="ARBA00022989"/>
    </source>
</evidence>
<evidence type="ECO:0000256" key="8">
    <source>
        <dbReference type="ARBA" id="ARBA00023136"/>
    </source>
</evidence>
<keyword evidence="13" id="KW-1185">Reference proteome</keyword>
<accession>A0A9J6RFU8</accession>
<keyword evidence="8 10" id="KW-0472">Membrane</keyword>
<dbReference type="PANTHER" id="PTHR42798">
    <property type="entry name" value="LIPOPROTEIN-RELEASING SYSTEM ATP-BINDING PROTEIN LOLD"/>
    <property type="match status" value="1"/>
</dbReference>
<dbReference type="InterPro" id="IPR003593">
    <property type="entry name" value="AAA+_ATPase"/>
</dbReference>
<dbReference type="PANTHER" id="PTHR42798:SF6">
    <property type="entry name" value="CELL DIVISION ATP-BINDING PROTEIN FTSE"/>
    <property type="match status" value="1"/>
</dbReference>
<protein>
    <submittedName>
        <fullName evidence="12">ATP-binding cassette domain-containing protein</fullName>
    </submittedName>
</protein>
<keyword evidence="5" id="KW-0547">Nucleotide-binding</keyword>
<evidence type="ECO:0000313" key="12">
    <source>
        <dbReference type="EMBL" id="MCZ0704211.1"/>
    </source>
</evidence>
<dbReference type="SUPFAM" id="SSF52540">
    <property type="entry name" value="P-loop containing nucleoside triphosphate hydrolases"/>
    <property type="match status" value="1"/>
</dbReference>
<dbReference type="RefSeq" id="WP_268780981.1">
    <property type="nucleotide sequence ID" value="NZ_JAPRAT010000030.1"/>
</dbReference>
<dbReference type="PROSITE" id="PS50893">
    <property type="entry name" value="ABC_TRANSPORTER_2"/>
    <property type="match status" value="1"/>
</dbReference>
<dbReference type="GO" id="GO:0098796">
    <property type="term" value="C:membrane protein complex"/>
    <property type="evidence" value="ECO:0007669"/>
    <property type="project" value="UniProtKB-ARBA"/>
</dbReference>
<comment type="subcellular location">
    <subcellularLocation>
        <location evidence="1">Cell inner membrane</location>
        <topology evidence="1">Multi-pass membrane protein</topology>
    </subcellularLocation>
</comment>
<evidence type="ECO:0000259" key="11">
    <source>
        <dbReference type="PROSITE" id="PS50893"/>
    </source>
</evidence>
<evidence type="ECO:0000256" key="2">
    <source>
        <dbReference type="ARBA" id="ARBA00022448"/>
    </source>
</evidence>
<dbReference type="Proteomes" id="UP001084197">
    <property type="component" value="Unassembled WGS sequence"/>
</dbReference>
<dbReference type="SMART" id="SM00382">
    <property type="entry name" value="AAA"/>
    <property type="match status" value="1"/>
</dbReference>
<feature type="domain" description="ABC transporter" evidence="11">
    <location>
        <begin position="11"/>
        <end position="249"/>
    </location>
</feature>
<dbReference type="GO" id="GO:0016887">
    <property type="term" value="F:ATP hydrolysis activity"/>
    <property type="evidence" value="ECO:0007669"/>
    <property type="project" value="InterPro"/>
</dbReference>
<feature type="transmembrane region" description="Helical" evidence="10">
    <location>
        <begin position="755"/>
        <end position="775"/>
    </location>
</feature>
<dbReference type="InterPro" id="IPR017871">
    <property type="entry name" value="ABC_transporter-like_CS"/>
</dbReference>
<evidence type="ECO:0000256" key="5">
    <source>
        <dbReference type="ARBA" id="ARBA00022741"/>
    </source>
</evidence>
<dbReference type="GO" id="GO:0022857">
    <property type="term" value="F:transmembrane transporter activity"/>
    <property type="evidence" value="ECO:0007669"/>
    <property type="project" value="UniProtKB-ARBA"/>
</dbReference>
<evidence type="ECO:0000313" key="13">
    <source>
        <dbReference type="Proteomes" id="UP001084197"/>
    </source>
</evidence>
<dbReference type="FunFam" id="3.40.50.300:FF:000032">
    <property type="entry name" value="Export ABC transporter ATP-binding protein"/>
    <property type="match status" value="1"/>
</dbReference>
<evidence type="ECO:0000256" key="10">
    <source>
        <dbReference type="SAM" id="Phobius"/>
    </source>
</evidence>
<sequence length="792" mass="87494">MAEGIDFLAKLKLVNISKSYRTGNAYLNVLKGISLEFRKNEFVSILGQSGSGKTTLLNIIGGLDQYDSGDLLINDQSTKYFKHADWDAYRNRSIGFVFQNYNLIGHQSVLQNVEIAMTLSGVSSSERKERAKQALTEVGLEDHIKKKPSQLSGGQMQRVAIARALVNNPDIILADEPTGALDSQTSLQVMDILKKIAETRLVIMVTHNEDLADTYSNRVIRFLDGEIQEDSNPIEEVTNEQPIPKKKKKRNKTSMALSTATLLSFKNLLTKKGRTILTAFAGSIGIIGVALVLALSNGLSNQLEEMQTDTLANFPLMIDTSEQVVDYTETGPPNENDEQLEEYPDDTVIYRHVRNENMTMHTNTFTDEFLDYVNQLEEELPNAVSNIAYSRGVEVNLLAEGEDHVVKFNTSARSGMPGMSNGNDDWQEMPDDQDFILDLYDLIGEDSRLPENENEVAIVVDSYHRISDRFFEKLGIDSEETTYDVTDFIGETMLKVIPNDAYYVQDDSGFFTPANPTDYRELYEGDDAVPLTITGILREKDDAATSYFSQGFIHPSSLTEMIVENAQDSAIAVAQEEADVDVLTSAPFSDDQAKEAALMRLGAITTPTGIDIYPVNFAAKDEIKEYLDAYNEGLDEENQIVYTDLAEMISGIMNNMINTVTYVLVGFAAISLIVSTIMIGIITYVSVIERTKEIGILRSVGARKKDISRVFNAETLLVGFVAGFIGVSLSYLLIIPINSFIYALTDISNVASLPVVPAVLLIAGSMLLTLIAGVIPARMAAKKDPVIALRTE</sequence>
<keyword evidence="6 12" id="KW-0067">ATP-binding</keyword>
<feature type="transmembrane region" description="Helical" evidence="10">
    <location>
        <begin position="662"/>
        <end position="688"/>
    </location>
</feature>
<evidence type="ECO:0000256" key="9">
    <source>
        <dbReference type="ARBA" id="ARBA00038388"/>
    </source>
</evidence>
<keyword evidence="4 10" id="KW-0812">Transmembrane</keyword>